<dbReference type="Proteomes" id="UP000472727">
    <property type="component" value="Unassembled WGS sequence"/>
</dbReference>
<evidence type="ECO:0000313" key="5">
    <source>
        <dbReference type="Proteomes" id="UP000479691"/>
    </source>
</evidence>
<evidence type="ECO:0000256" key="1">
    <source>
        <dbReference type="SAM" id="MobiDB-lite"/>
    </source>
</evidence>
<organism evidence="3 4">
    <name type="scientific">Orbilia oligospora</name>
    <name type="common">Nematode-trapping fungus</name>
    <name type="synonym">Arthrobotrys oligospora</name>
    <dbReference type="NCBI Taxonomy" id="2813651"/>
    <lineage>
        <taxon>Eukaryota</taxon>
        <taxon>Fungi</taxon>
        <taxon>Dikarya</taxon>
        <taxon>Ascomycota</taxon>
        <taxon>Pezizomycotina</taxon>
        <taxon>Orbiliomycetes</taxon>
        <taxon>Orbiliales</taxon>
        <taxon>Orbiliaceae</taxon>
        <taxon>Orbilia</taxon>
    </lineage>
</organism>
<feature type="region of interest" description="Disordered" evidence="1">
    <location>
        <begin position="1"/>
        <end position="60"/>
    </location>
</feature>
<dbReference type="AlphaFoldDB" id="A0A7C8UMF9"/>
<evidence type="ECO:0000313" key="4">
    <source>
        <dbReference type="Proteomes" id="UP000472727"/>
    </source>
</evidence>
<name>A0A7C8UMF9_ORBOL</name>
<gene>
    <name evidence="3" type="ORF">TWF106_006454</name>
    <name evidence="2" type="ORF">TWF788_008237</name>
</gene>
<evidence type="ECO:0000313" key="2">
    <source>
        <dbReference type="EMBL" id="KAF3190715.1"/>
    </source>
</evidence>
<dbReference type="EMBL" id="JAABOE010000005">
    <property type="protein sequence ID" value="KAF3190715.1"/>
    <property type="molecule type" value="Genomic_DNA"/>
</dbReference>
<proteinExistence type="predicted"/>
<evidence type="ECO:0000313" key="3">
    <source>
        <dbReference type="EMBL" id="KAF3221129.1"/>
    </source>
</evidence>
<comment type="caution">
    <text evidence="3">The sequence shown here is derived from an EMBL/GenBank/DDBJ whole genome shotgun (WGS) entry which is preliminary data.</text>
</comment>
<sequence>MKQIRITKWPRKNRGDEPIAPAQQSFKRPYVKLQEDHQDEQATAPPTIHPHKMSNAQLNDQVPTKPERFAVYGIVDNKVDPALEFHVQTLAYGSQACASLRKLADTSGGRHQLAGVCMINAMAHGEQTMVNTLVSSYKWPFGSQNGIVVFETRVTTRARKQGTCTLCERCPCQVEYEEEDEAEQHQDIQEQEQELEGKAEAAGQNKPSAFDW</sequence>
<reference evidence="4 5" key="1">
    <citation type="submission" date="2019-06" db="EMBL/GenBank/DDBJ databases">
        <authorList>
            <person name="Palmer J.M."/>
        </authorList>
    </citation>
    <scope>NUCLEOTIDE SEQUENCE [LARGE SCALE GENOMIC DNA]</scope>
    <source>
        <strain evidence="3 4">TWF106</strain>
        <strain evidence="2 5">TWF788</strain>
    </source>
</reference>
<dbReference type="Proteomes" id="UP000479691">
    <property type="component" value="Unassembled WGS sequence"/>
</dbReference>
<dbReference type="EMBL" id="WIWS01000030">
    <property type="protein sequence ID" value="KAF3221129.1"/>
    <property type="molecule type" value="Genomic_DNA"/>
</dbReference>
<protein>
    <submittedName>
        <fullName evidence="3">Uncharacterized protein</fullName>
    </submittedName>
</protein>
<feature type="region of interest" description="Disordered" evidence="1">
    <location>
        <begin position="178"/>
        <end position="212"/>
    </location>
</feature>
<accession>A0A7C8UMF9</accession>